<gene>
    <name evidence="1" type="ORF">ENR47_13760</name>
</gene>
<protein>
    <submittedName>
        <fullName evidence="1">Uncharacterized protein</fullName>
    </submittedName>
</protein>
<evidence type="ECO:0000313" key="1">
    <source>
        <dbReference type="EMBL" id="HGW95323.1"/>
    </source>
</evidence>
<comment type="caution">
    <text evidence="1">The sequence shown here is derived from an EMBL/GenBank/DDBJ whole genome shotgun (WGS) entry which is preliminary data.</text>
</comment>
<reference evidence="1" key="1">
    <citation type="journal article" date="2020" name="mSystems">
        <title>Genome- and Community-Level Interaction Insights into Carbon Utilization and Element Cycling Functions of Hydrothermarchaeota in Hydrothermal Sediment.</title>
        <authorList>
            <person name="Zhou Z."/>
            <person name="Liu Y."/>
            <person name="Xu W."/>
            <person name="Pan J."/>
            <person name="Luo Z.H."/>
            <person name="Li M."/>
        </authorList>
    </citation>
    <scope>NUCLEOTIDE SEQUENCE [LARGE SCALE GENOMIC DNA]</scope>
    <source>
        <strain evidence="1">SpSt-402</strain>
    </source>
</reference>
<dbReference type="EMBL" id="DSRD01000853">
    <property type="protein sequence ID" value="HGW95323.1"/>
    <property type="molecule type" value="Genomic_DNA"/>
</dbReference>
<name>A0A832M5D9_9CYAN</name>
<dbReference type="AlphaFoldDB" id="A0A832M5D9"/>
<accession>A0A832M5D9</accession>
<organism evidence="1">
    <name type="scientific">Oscillatoriales cyanobacterium SpSt-402</name>
    <dbReference type="NCBI Taxonomy" id="2282168"/>
    <lineage>
        <taxon>Bacteria</taxon>
        <taxon>Bacillati</taxon>
        <taxon>Cyanobacteriota</taxon>
        <taxon>Cyanophyceae</taxon>
        <taxon>Oscillatoriophycideae</taxon>
        <taxon>Oscillatoriales</taxon>
    </lineage>
</organism>
<sequence>MKWKRLAVATATTFTLAGVAYYAFMLDRVPPQLVDLGNPKATYTILALEDMPFYQLLYQTDLNKDEALVIIGSSPVPLEPFIDRQVKLTGKFAVRAGREIFCRPQEKAKCLSSEFSTTFKAVVLEIEDISPIN</sequence>
<proteinExistence type="predicted"/>